<reference evidence="5 6" key="1">
    <citation type="journal article" date="2018" name="Nat. Ecol. Evol.">
        <title>Pezizomycetes genomes reveal the molecular basis of ectomycorrhizal truffle lifestyle.</title>
        <authorList>
            <person name="Murat C."/>
            <person name="Payen T."/>
            <person name="Noel B."/>
            <person name="Kuo A."/>
            <person name="Morin E."/>
            <person name="Chen J."/>
            <person name="Kohler A."/>
            <person name="Krizsan K."/>
            <person name="Balestrini R."/>
            <person name="Da Silva C."/>
            <person name="Montanini B."/>
            <person name="Hainaut M."/>
            <person name="Levati E."/>
            <person name="Barry K.W."/>
            <person name="Belfiori B."/>
            <person name="Cichocki N."/>
            <person name="Clum A."/>
            <person name="Dockter R.B."/>
            <person name="Fauchery L."/>
            <person name="Guy J."/>
            <person name="Iotti M."/>
            <person name="Le Tacon F."/>
            <person name="Lindquist E.A."/>
            <person name="Lipzen A."/>
            <person name="Malagnac F."/>
            <person name="Mello A."/>
            <person name="Molinier V."/>
            <person name="Miyauchi S."/>
            <person name="Poulain J."/>
            <person name="Riccioni C."/>
            <person name="Rubini A."/>
            <person name="Sitrit Y."/>
            <person name="Splivallo R."/>
            <person name="Traeger S."/>
            <person name="Wang M."/>
            <person name="Zifcakova L."/>
            <person name="Wipf D."/>
            <person name="Zambonelli A."/>
            <person name="Paolocci F."/>
            <person name="Nowrousian M."/>
            <person name="Ottonello S."/>
            <person name="Baldrian P."/>
            <person name="Spatafora J.W."/>
            <person name="Henrissat B."/>
            <person name="Nagy L.G."/>
            <person name="Aury J.M."/>
            <person name="Wincker P."/>
            <person name="Grigoriev I.V."/>
            <person name="Bonfante P."/>
            <person name="Martin F.M."/>
        </authorList>
    </citation>
    <scope>NUCLEOTIDE SEQUENCE [LARGE SCALE GENOMIC DNA]</scope>
    <source>
        <strain evidence="5 6">RN42</strain>
    </source>
</reference>
<organism evidence="5 6">
    <name type="scientific">Ascobolus immersus RN42</name>
    <dbReference type="NCBI Taxonomy" id="1160509"/>
    <lineage>
        <taxon>Eukaryota</taxon>
        <taxon>Fungi</taxon>
        <taxon>Dikarya</taxon>
        <taxon>Ascomycota</taxon>
        <taxon>Pezizomycotina</taxon>
        <taxon>Pezizomycetes</taxon>
        <taxon>Pezizales</taxon>
        <taxon>Ascobolaceae</taxon>
        <taxon>Ascobolus</taxon>
    </lineage>
</organism>
<evidence type="ECO:0000313" key="5">
    <source>
        <dbReference type="EMBL" id="RPA82263.1"/>
    </source>
</evidence>
<dbReference type="GO" id="GO:0016740">
    <property type="term" value="F:transferase activity"/>
    <property type="evidence" value="ECO:0007669"/>
    <property type="project" value="UniProtKB-KW"/>
</dbReference>
<name>A0A3N4I851_ASCIM</name>
<comment type="pathway">
    <text evidence="1">Secondary metabolite biosynthesis.</text>
</comment>
<dbReference type="InterPro" id="IPR029063">
    <property type="entry name" value="SAM-dependent_MTases_sf"/>
</dbReference>
<dbReference type="OrthoDB" id="2094832at2759"/>
<evidence type="ECO:0000256" key="1">
    <source>
        <dbReference type="ARBA" id="ARBA00005179"/>
    </source>
</evidence>
<keyword evidence="2" id="KW-0808">Transferase</keyword>
<keyword evidence="6" id="KW-1185">Reference proteome</keyword>
<evidence type="ECO:0000313" key="6">
    <source>
        <dbReference type="Proteomes" id="UP000275078"/>
    </source>
</evidence>
<dbReference type="Proteomes" id="UP000275078">
    <property type="component" value="Unassembled WGS sequence"/>
</dbReference>
<dbReference type="STRING" id="1160509.A0A3N4I851"/>
<dbReference type="PANTHER" id="PTHR35897:SF1">
    <property type="entry name" value="METHYLTRANSFERASE AUSD"/>
    <property type="match status" value="1"/>
</dbReference>
<evidence type="ECO:0000256" key="3">
    <source>
        <dbReference type="ARBA" id="ARBA00022691"/>
    </source>
</evidence>
<dbReference type="PANTHER" id="PTHR35897">
    <property type="entry name" value="METHYLTRANSFERASE AUSD"/>
    <property type="match status" value="1"/>
</dbReference>
<sequence length="311" mass="35154">MTNPGSMSEPENKDFYLTAISQRSKDVPWYYPPLRSLNPSALQILQAYSGIQSEEEAIAHVLRIREKAWQIFPYPCIGSYRFLDFSIHSNPLYPILLSDVSDASSPNSFLDLGCCFAQDIRRLIHDGASPSLIYGAELRPEFVELGEELFLDGDKEYGKIYTEVDVFEPSTLETVRGKDGSEFKYVHMAAFLHLWGLEKQHLVLKNVITHLLSTAPGSTLLGRQAGNKIPGEYSHPTNSDHNMFRHNPATFKKLFEEVGEELGVEWASVDVYEEGWGQGEDGEGRKVVEGHRETYFAGRDDTKLTFVVRRA</sequence>
<dbReference type="SUPFAM" id="SSF53335">
    <property type="entry name" value="S-adenosyl-L-methionine-dependent methyltransferases"/>
    <property type="match status" value="1"/>
</dbReference>
<protein>
    <recommendedName>
        <fullName evidence="7">Methyltransferase domain-containing protein</fullName>
    </recommendedName>
</protein>
<dbReference type="EMBL" id="ML119673">
    <property type="protein sequence ID" value="RPA82263.1"/>
    <property type="molecule type" value="Genomic_DNA"/>
</dbReference>
<keyword evidence="3" id="KW-0949">S-adenosyl-L-methionine</keyword>
<evidence type="ECO:0008006" key="7">
    <source>
        <dbReference type="Google" id="ProtNLM"/>
    </source>
</evidence>
<proteinExistence type="inferred from homology"/>
<gene>
    <name evidence="5" type="ORF">BJ508DRAFT_414294</name>
</gene>
<evidence type="ECO:0000256" key="4">
    <source>
        <dbReference type="ARBA" id="ARBA00038314"/>
    </source>
</evidence>
<accession>A0A3N4I851</accession>
<dbReference type="AlphaFoldDB" id="A0A3N4I851"/>
<comment type="similarity">
    <text evidence="4">Belongs to the class I-like SAM-binding methyltransferase superfamily.</text>
</comment>
<evidence type="ECO:0000256" key="2">
    <source>
        <dbReference type="ARBA" id="ARBA00022679"/>
    </source>
</evidence>
<dbReference type="InterPro" id="IPR051654">
    <property type="entry name" value="Meroterpenoid_MTases"/>
</dbReference>